<dbReference type="KEGG" id="kct:CDEE_0225"/>
<dbReference type="GO" id="GO:0046872">
    <property type="term" value="F:metal ion binding"/>
    <property type="evidence" value="ECO:0007669"/>
    <property type="project" value="UniProtKB-KW"/>
</dbReference>
<dbReference type="SUPFAM" id="SSF102705">
    <property type="entry name" value="NIF3 (NGG1p interacting factor 3)-like"/>
    <property type="match status" value="1"/>
</dbReference>
<accession>M1L3L0</accession>
<feature type="binding site" evidence="3">
    <location>
        <position position="219"/>
    </location>
    <ligand>
        <name>a divalent metal cation</name>
        <dbReference type="ChEBI" id="CHEBI:60240"/>
        <label>1</label>
    </ligand>
</feature>
<dbReference type="Proteomes" id="UP000011686">
    <property type="component" value="Chromosome"/>
</dbReference>
<dbReference type="STRING" id="1208918.CDEE_0225"/>
<dbReference type="AlphaFoldDB" id="M1L3L0"/>
<evidence type="ECO:0000256" key="1">
    <source>
        <dbReference type="ARBA" id="ARBA00006964"/>
    </source>
</evidence>
<feature type="binding site" evidence="3">
    <location>
        <position position="223"/>
    </location>
    <ligand>
        <name>a divalent metal cation</name>
        <dbReference type="ChEBI" id="CHEBI:60240"/>
        <label>1</label>
    </ligand>
</feature>
<dbReference type="PANTHER" id="PTHR13799:SF14">
    <property type="entry name" value="GTP CYCLOHYDROLASE 1 TYPE 2 HOMOLOG"/>
    <property type="match status" value="1"/>
</dbReference>
<feature type="binding site" evidence="3">
    <location>
        <position position="67"/>
    </location>
    <ligand>
        <name>a divalent metal cation</name>
        <dbReference type="ChEBI" id="CHEBI:60240"/>
        <label>1</label>
    </ligand>
</feature>
<reference evidence="4 5" key="1">
    <citation type="journal article" date="2013" name="Genome Biol. Evol.">
        <title>Genome evolution and phylogenomic analysis of candidatus kinetoplastibacterium, the betaproteobacterial endosymbionts of strigomonas and angomonas.</title>
        <authorList>
            <person name="Alves J.M."/>
            <person name="Serrano M.G."/>
            <person name="Maia da Silva F."/>
            <person name="Voegtly L.J."/>
            <person name="Matveyev A.V."/>
            <person name="Teixeira M.M."/>
            <person name="Camargo E.P."/>
            <person name="Buck G.A."/>
        </authorList>
    </citation>
    <scope>NUCLEOTIDE SEQUENCE [LARGE SCALE GENOMIC DNA]</scope>
    <source>
        <strain evidence="4 5">TCC036E</strain>
    </source>
</reference>
<comment type="similarity">
    <text evidence="1">Belongs to the GTP cyclohydrolase I type 2/NIF3 family.</text>
</comment>
<gene>
    <name evidence="4" type="ORF">CDEE_0225</name>
</gene>
<sequence length="251" mass="28392">MNSVNIKILNQWLNELLKPEKFVDYCPNGLQINGKKNIRKVIVGVTSSLDFLNIAVHQKADAVIVHHGVFWKGNNVISDILKNRIKLCLQNDLNLFAYHLPLDVHPYIGNNVQLGKILEFDIIEKQLNKDSLLMFGKYKKNITMQELNSHISKKLERTSLLIGNPNETVNKIAWCTGGAQNKFIEAYNEGANVYITGEISEPVFHISKELDIGFICAGHHATERYGIKALGLAIKKEFNIEVDFIDINNPI</sequence>
<evidence type="ECO:0000313" key="5">
    <source>
        <dbReference type="Proteomes" id="UP000011686"/>
    </source>
</evidence>
<dbReference type="EMBL" id="CP003804">
    <property type="protein sequence ID" value="AGF47318.1"/>
    <property type="molecule type" value="Genomic_DNA"/>
</dbReference>
<proteinExistence type="inferred from homology"/>
<evidence type="ECO:0000313" key="4">
    <source>
        <dbReference type="EMBL" id="AGF47318.1"/>
    </source>
</evidence>
<dbReference type="GO" id="GO:0005737">
    <property type="term" value="C:cytoplasm"/>
    <property type="evidence" value="ECO:0007669"/>
    <property type="project" value="TreeGrafter"/>
</dbReference>
<feature type="binding site" evidence="3">
    <location>
        <position position="103"/>
    </location>
    <ligand>
        <name>a divalent metal cation</name>
        <dbReference type="ChEBI" id="CHEBI:60240"/>
        <label>1</label>
    </ligand>
</feature>
<dbReference type="InterPro" id="IPR036069">
    <property type="entry name" value="DUF34/NIF3_sf"/>
</dbReference>
<feature type="binding site" evidence="3">
    <location>
        <position position="66"/>
    </location>
    <ligand>
        <name>a divalent metal cation</name>
        <dbReference type="ChEBI" id="CHEBI:60240"/>
        <label>1</label>
    </ligand>
</feature>
<dbReference type="InterPro" id="IPR002678">
    <property type="entry name" value="DUF34/NIF3"/>
</dbReference>
<keyword evidence="2 3" id="KW-0479">Metal-binding</keyword>
<protein>
    <submittedName>
        <fullName evidence="4">Putative metal-binding protein</fullName>
    </submittedName>
</protein>
<dbReference type="PANTHER" id="PTHR13799">
    <property type="entry name" value="NGG1 INTERACTING FACTOR 3"/>
    <property type="match status" value="1"/>
</dbReference>
<keyword evidence="5" id="KW-1185">Reference proteome</keyword>
<evidence type="ECO:0000256" key="2">
    <source>
        <dbReference type="ARBA" id="ARBA00022723"/>
    </source>
</evidence>
<dbReference type="RefSeq" id="WP_015238860.1">
    <property type="nucleotide sequence ID" value="NC_020283.1"/>
</dbReference>
<dbReference type="NCBIfam" id="TIGR00486">
    <property type="entry name" value="YbgI_SA1388"/>
    <property type="match status" value="1"/>
</dbReference>
<evidence type="ECO:0000256" key="3">
    <source>
        <dbReference type="PIRSR" id="PIRSR602678-1"/>
    </source>
</evidence>
<dbReference type="HOGENOM" id="CLU_037423_3_0_4"/>
<name>M1L3L0_9PROT</name>
<dbReference type="Gene3D" id="3.40.1390.30">
    <property type="entry name" value="NIF3 (NGG1p interacting factor 3)-like"/>
    <property type="match status" value="2"/>
</dbReference>
<dbReference type="PATRIC" id="fig|1208918.3.peg.14"/>
<dbReference type="eggNOG" id="COG0327">
    <property type="taxonomic scope" value="Bacteria"/>
</dbReference>
<organism evidence="4 5">
    <name type="scientific">Candidatus Kinetoplastidibacterium crithidiae TCC036E</name>
    <dbReference type="NCBI Taxonomy" id="1208918"/>
    <lineage>
        <taxon>Bacteria</taxon>
        <taxon>Pseudomonadati</taxon>
        <taxon>Pseudomonadota</taxon>
        <taxon>Betaproteobacteria</taxon>
        <taxon>Candidatus Kinetoplastidibacterium</taxon>
    </lineage>
</organism>
<dbReference type="Pfam" id="PF01784">
    <property type="entry name" value="DUF34_NIF3"/>
    <property type="match status" value="1"/>
</dbReference>